<dbReference type="EMBL" id="CACSIP010000023">
    <property type="protein sequence ID" value="CAA0124423.1"/>
    <property type="molecule type" value="Genomic_DNA"/>
</dbReference>
<proteinExistence type="predicted"/>
<feature type="transmembrane region" description="Helical" evidence="1">
    <location>
        <begin position="12"/>
        <end position="31"/>
    </location>
</feature>
<sequence>MNRDIKLGEFFGPASLLGVLLGTTYLMLIVLQVMDVGVGFGALVIVGFPLMLASGAARRFGTGLVVSLAVIPLTIVPFLIGAGIGSGGGVTC</sequence>
<dbReference type="RefSeq" id="WP_159231656.1">
    <property type="nucleotide sequence ID" value="NZ_CACSIP010000023.1"/>
</dbReference>
<keyword evidence="1" id="KW-1133">Transmembrane helix</keyword>
<evidence type="ECO:0000313" key="2">
    <source>
        <dbReference type="EMBL" id="CAA0124423.1"/>
    </source>
</evidence>
<name>A0A5S9QY46_MYCVN</name>
<feature type="transmembrane region" description="Helical" evidence="1">
    <location>
        <begin position="37"/>
        <end position="57"/>
    </location>
</feature>
<keyword evidence="3" id="KW-1185">Reference proteome</keyword>
<dbReference type="Proteomes" id="UP000430146">
    <property type="component" value="Unassembled WGS sequence"/>
</dbReference>
<accession>A0A5S9QY46</accession>
<evidence type="ECO:0000313" key="3">
    <source>
        <dbReference type="Proteomes" id="UP000430146"/>
    </source>
</evidence>
<keyword evidence="1" id="KW-0472">Membrane</keyword>
<organism evidence="2 3">
    <name type="scientific">Mycolicibacterium vanbaalenii</name>
    <name type="common">Mycobacterium vanbaalenii</name>
    <dbReference type="NCBI Taxonomy" id="110539"/>
    <lineage>
        <taxon>Bacteria</taxon>
        <taxon>Bacillati</taxon>
        <taxon>Actinomycetota</taxon>
        <taxon>Actinomycetes</taxon>
        <taxon>Mycobacteriales</taxon>
        <taxon>Mycobacteriaceae</taxon>
        <taxon>Mycolicibacterium</taxon>
    </lineage>
</organism>
<feature type="transmembrane region" description="Helical" evidence="1">
    <location>
        <begin position="64"/>
        <end position="84"/>
    </location>
</feature>
<evidence type="ECO:0000256" key="1">
    <source>
        <dbReference type="SAM" id="Phobius"/>
    </source>
</evidence>
<protein>
    <submittedName>
        <fullName evidence="2">Uncharacterized protein</fullName>
    </submittedName>
</protein>
<reference evidence="2 3" key="1">
    <citation type="submission" date="2019-11" db="EMBL/GenBank/DDBJ databases">
        <authorList>
            <person name="Holert J."/>
        </authorList>
    </citation>
    <scope>NUCLEOTIDE SEQUENCE [LARGE SCALE GENOMIC DNA]</scope>
    <source>
        <strain evidence="2">BC8_1</strain>
    </source>
</reference>
<dbReference type="OrthoDB" id="4639755at2"/>
<keyword evidence="1" id="KW-0812">Transmembrane</keyword>
<dbReference type="AlphaFoldDB" id="A0A5S9QY46"/>
<gene>
    <name evidence="2" type="ORF">AELLOGFF_00984</name>
</gene>